<feature type="compositionally biased region" description="Polar residues" evidence="1">
    <location>
        <begin position="365"/>
        <end position="384"/>
    </location>
</feature>
<accession>A0A9P5HDK0</accession>
<dbReference type="OrthoDB" id="191139at2759"/>
<protein>
    <submittedName>
        <fullName evidence="2">Uncharacterized protein</fullName>
    </submittedName>
</protein>
<feature type="compositionally biased region" description="Polar residues" evidence="1">
    <location>
        <begin position="431"/>
        <end position="442"/>
    </location>
</feature>
<gene>
    <name evidence="2" type="ORF">G7Z17_g2048</name>
</gene>
<keyword evidence="3" id="KW-1185">Reference proteome</keyword>
<name>A0A9P5HDK0_9HYPO</name>
<proteinExistence type="predicted"/>
<feature type="compositionally biased region" description="Acidic residues" evidence="1">
    <location>
        <begin position="333"/>
        <end position="345"/>
    </location>
</feature>
<dbReference type="Proteomes" id="UP000722485">
    <property type="component" value="Unassembled WGS sequence"/>
</dbReference>
<evidence type="ECO:0000256" key="1">
    <source>
        <dbReference type="SAM" id="MobiDB-lite"/>
    </source>
</evidence>
<evidence type="ECO:0000313" key="3">
    <source>
        <dbReference type="Proteomes" id="UP000722485"/>
    </source>
</evidence>
<dbReference type="EMBL" id="JAANBB010000019">
    <property type="protein sequence ID" value="KAF7555567.1"/>
    <property type="molecule type" value="Genomic_DNA"/>
</dbReference>
<dbReference type="AlphaFoldDB" id="A0A9P5HDK0"/>
<evidence type="ECO:0000313" key="2">
    <source>
        <dbReference type="EMBL" id="KAF7555567.1"/>
    </source>
</evidence>
<comment type="caution">
    <text evidence="2">The sequence shown here is derived from an EMBL/GenBank/DDBJ whole genome shotgun (WGS) entry which is preliminary data.</text>
</comment>
<organism evidence="2 3">
    <name type="scientific">Cylindrodendrum hubeiense</name>
    <dbReference type="NCBI Taxonomy" id="595255"/>
    <lineage>
        <taxon>Eukaryota</taxon>
        <taxon>Fungi</taxon>
        <taxon>Dikarya</taxon>
        <taxon>Ascomycota</taxon>
        <taxon>Pezizomycotina</taxon>
        <taxon>Sordariomycetes</taxon>
        <taxon>Hypocreomycetidae</taxon>
        <taxon>Hypocreales</taxon>
        <taxon>Nectriaceae</taxon>
        <taxon>Cylindrodendrum</taxon>
    </lineage>
</organism>
<reference evidence="2" key="1">
    <citation type="submission" date="2020-03" db="EMBL/GenBank/DDBJ databases">
        <title>Draft Genome Sequence of Cylindrodendrum hubeiense.</title>
        <authorList>
            <person name="Buettner E."/>
            <person name="Kellner H."/>
        </authorList>
    </citation>
    <scope>NUCLEOTIDE SEQUENCE</scope>
    <source>
        <strain evidence="2">IHI 201604</strain>
    </source>
</reference>
<feature type="compositionally biased region" description="Basic and acidic residues" evidence="1">
    <location>
        <begin position="347"/>
        <end position="357"/>
    </location>
</feature>
<sequence length="442" mass="50644">MRNQPRERSMPFVPEPFDHVTTSRESVNWGEYANSPMAKDFCRFCPTMDTKEYLQTLSEEKGSEVIKRGLKLRKRAAINCTYKSSEFSWEVCAWGDVFGLILDDEGMRMDKRPYEFIGKDDNNASVVKTKIPDATMGLKSYGEFFLKRGSTCDDPNCSKDHSAKQPDERLSKRKLIAMMGNPKCGLIVDGVWGETDLIFPFAVYEAKKRARSFEAAEEQIYHACSTYLAMLDDLTRNPDNMVETLWEGDVTQPENAIQLICIVDQIHEYATNEHRPFVMNHLEAWHERHKRTAKTVALHDQAALLGLLSTEDLHSESDEDETSSVDHLKSDDMESLIDLEPDMDQPEWARLKKESKMARNKKAQQTRARNREVQATTSRVQELAQTLEPKRPRGCPPKAGVHKQKAPKRPQSTPSKMAKRTAMKEVKESFSRITRSMTKSKR</sequence>
<feature type="region of interest" description="Disordered" evidence="1">
    <location>
        <begin position="311"/>
        <end position="442"/>
    </location>
</feature>